<evidence type="ECO:0000313" key="3">
    <source>
        <dbReference type="Proteomes" id="UP000241074"/>
    </source>
</evidence>
<feature type="region of interest" description="Disordered" evidence="1">
    <location>
        <begin position="1"/>
        <end position="23"/>
    </location>
</feature>
<proteinExistence type="predicted"/>
<dbReference type="GO" id="GO:0016788">
    <property type="term" value="F:hydrolase activity, acting on ester bonds"/>
    <property type="evidence" value="ECO:0007669"/>
    <property type="project" value="InterPro"/>
</dbReference>
<accession>A0A2P1PVV4</accession>
<gene>
    <name evidence="2" type="ORF">C7S18_17775</name>
</gene>
<evidence type="ECO:0000256" key="1">
    <source>
        <dbReference type="SAM" id="MobiDB-lite"/>
    </source>
</evidence>
<evidence type="ECO:0000313" key="2">
    <source>
        <dbReference type="EMBL" id="AVP98914.1"/>
    </source>
</evidence>
<reference evidence="2 3" key="2">
    <citation type="submission" date="2018-03" db="EMBL/GenBank/DDBJ databases">
        <authorList>
            <person name="Keele B.F."/>
        </authorList>
    </citation>
    <scope>NUCLEOTIDE SEQUENCE [LARGE SCALE GENOMIC DNA]</scope>
    <source>
        <strain evidence="2 3">D13</strain>
    </source>
</reference>
<dbReference type="InterPro" id="IPR008947">
    <property type="entry name" value="PLipase_C/P1_nuclease_dom_sf"/>
</dbReference>
<dbReference type="Proteomes" id="UP000241074">
    <property type="component" value="Chromosome"/>
</dbReference>
<feature type="compositionally biased region" description="Basic and acidic residues" evidence="1">
    <location>
        <begin position="1"/>
        <end position="11"/>
    </location>
</feature>
<organism evidence="2 3">
    <name type="scientific">Ahniella affigens</name>
    <dbReference type="NCBI Taxonomy" id="2021234"/>
    <lineage>
        <taxon>Bacteria</taxon>
        <taxon>Pseudomonadati</taxon>
        <taxon>Pseudomonadota</taxon>
        <taxon>Gammaproteobacteria</taxon>
        <taxon>Lysobacterales</taxon>
        <taxon>Rhodanobacteraceae</taxon>
        <taxon>Ahniella</taxon>
    </lineage>
</organism>
<dbReference type="AlphaFoldDB" id="A0A2P1PVV4"/>
<dbReference type="KEGG" id="xba:C7S18_17775"/>
<name>A0A2P1PVV4_9GAMM</name>
<dbReference type="Gene3D" id="1.10.575.10">
    <property type="entry name" value="P1 Nuclease"/>
    <property type="match status" value="1"/>
</dbReference>
<sequence length="818" mass="89469">MRGAIREDDLKASSYANPNDRPDVDPWMEIDRPIFHFYNPVTNESGLPLVGGPSLKWALGEVDPFAASTSEDTMRGNHFSYVDAIKSYYTALTYKQGAPINALKAKADSDARLSLYASALNSLGHVIHLLQETASPQHSRSERHNYVCKGVYKFGNEDPATRTYENFSNFRVVSEYNRTLSQSSSTSVYTATNACEENDWLDLFNQGLPEGPPGGEAFRVSTYPIPSFSLPREYFTTRESGDPTDPDLIPLATLNQRRGLADYANRGFYTQGGLDQNLNSPPSIDSPDVVFSPSSTDPIAIPGLGSLRLKVGYWKVPDAVAPSYVDSGLDSSGRAPIVSKGYWSTLGVQRSRNLVSLANYTQMGNMLGPRAIAYSAGLINHFFRGKLEVEPIAQRVFAVMNQGVSHTVDSDGYPRRSDNNGIFGFEAVRLNVRNSTDPIVESGTVSIVDQIAGGGTLRAVARYHRNACYKPDLSGERVESYSPPPALIIAEPACVPGQSQRTEFQEISVSAPIPVSGPSDLPGGAGQPLPAFVEKMFDFSADPIPINATDLFIQVVYLGRLGEEREAVAVGTFDVREPTIVAAWNNTDYFYNNSIWLPQNSLYPLRAADNFRSCSGLPAKWMYSVVGGALDPALKFPVTGNNPGVARYAYLFAPPIGAGNLTIRSVPVMIPEPHADVRVSTTKGRQQQANKERIDSSVLAAPQYCRLAAPTANTYWCWDPIQKRRGLRFGDVAQPIYYSVLLGNNGPDVDSVPLPAFTSMDLQDVGENKFNIPGPLQDCPAQPISTTASEAEKKRFDLQQELIEIEEWAGWIGLPDEP</sequence>
<dbReference type="EMBL" id="CP027860">
    <property type="protein sequence ID" value="AVP98914.1"/>
    <property type="molecule type" value="Genomic_DNA"/>
</dbReference>
<protein>
    <submittedName>
        <fullName evidence="2">Uncharacterized protein</fullName>
    </submittedName>
</protein>
<reference evidence="2 3" key="1">
    <citation type="submission" date="2018-03" db="EMBL/GenBank/DDBJ databases">
        <title>Ahniella affigens gen. nov., sp. nov., a gammaproteobacterium isolated from sandy soil near a stream.</title>
        <authorList>
            <person name="Ko Y."/>
            <person name="Kim J.-H."/>
        </authorList>
    </citation>
    <scope>NUCLEOTIDE SEQUENCE [LARGE SCALE GENOMIC DNA]</scope>
    <source>
        <strain evidence="2 3">D13</strain>
    </source>
</reference>
<keyword evidence="3" id="KW-1185">Reference proteome</keyword>